<dbReference type="RefSeq" id="WP_154374337.1">
    <property type="nucleotide sequence ID" value="NZ_WKJK01000003.1"/>
</dbReference>
<evidence type="ECO:0000313" key="4">
    <source>
        <dbReference type="Proteomes" id="UP000433309"/>
    </source>
</evidence>
<comment type="caution">
    <text evidence="3">The sequence shown here is derived from an EMBL/GenBank/DDBJ whole genome shotgun (WGS) entry which is preliminary data.</text>
</comment>
<dbReference type="Pfam" id="PF02636">
    <property type="entry name" value="Methyltransf_28"/>
    <property type="match status" value="1"/>
</dbReference>
<keyword evidence="4" id="KW-1185">Reference proteome</keyword>
<sequence length="530" mass="60014">MDNATQGQFDESEAAYYLLEQRQAFSSSKLWDMQRAYFAERGAAAWQSGEVPHYVTSNPTIAQTYADIVFAFYQDRQRLQPSEQAMVIAELGAGSGRFAFHFLLRLEQLCADHETPISAFCYVLTDFTQANLDAWQLHPRFKPWFESGLLDCALFDVTDSDRLHLQRSDELIEVGTLQHPIVVIANYVFDGVPQDLFFLRDQVMQECLISLATKQPPQEVDVASLLRQLYIRYDYVPLTAAVYSEPVLQELLDRYRQQLPEAHMLFPACALRCLTRLQALSHHGMLLLSADKGTHDLQSVALSEAPQLSHHGSFSLSVNYHAFVAWSELQGGMALVPENRHRSIAVIALLMLAQPQQHVRTCQAYRQRISVCGPDDFYTLTKCLQPQMPEMQFVEILAYLRWTRADAHQLCAAIPRLAALAPTLSAGEVAELKRMLDRVWDAYFPLGEERDLAFDIGCLLYEVGDYRHALHYFDWSVAIYGEHGGTMFNIAACYDQLGQFPAARTVLEKLMASEPENEEARALFAALPAV</sequence>
<proteinExistence type="predicted"/>
<name>A0A6I2KZE6_9BURK</name>
<dbReference type="AlphaFoldDB" id="A0A6I2KZE6"/>
<evidence type="ECO:0000256" key="2">
    <source>
        <dbReference type="ARBA" id="ARBA00022679"/>
    </source>
</evidence>
<dbReference type="GO" id="GO:0008168">
    <property type="term" value="F:methyltransferase activity"/>
    <property type="evidence" value="ECO:0007669"/>
    <property type="project" value="UniProtKB-KW"/>
</dbReference>
<evidence type="ECO:0000256" key="1">
    <source>
        <dbReference type="ARBA" id="ARBA00022603"/>
    </source>
</evidence>
<dbReference type="InterPro" id="IPR003788">
    <property type="entry name" value="NDUFAF7"/>
</dbReference>
<dbReference type="SUPFAM" id="SSF48452">
    <property type="entry name" value="TPR-like"/>
    <property type="match status" value="1"/>
</dbReference>
<dbReference type="Pfam" id="PF14559">
    <property type="entry name" value="TPR_19"/>
    <property type="match status" value="1"/>
</dbReference>
<gene>
    <name evidence="3" type="ORF">GJ699_06540</name>
</gene>
<dbReference type="SUPFAM" id="SSF53335">
    <property type="entry name" value="S-adenosyl-L-methionine-dependent methyltransferases"/>
    <property type="match status" value="1"/>
</dbReference>
<dbReference type="GO" id="GO:0032259">
    <property type="term" value="P:methylation"/>
    <property type="evidence" value="ECO:0007669"/>
    <property type="project" value="UniProtKB-KW"/>
</dbReference>
<evidence type="ECO:0000313" key="3">
    <source>
        <dbReference type="EMBL" id="MRW89636.1"/>
    </source>
</evidence>
<dbReference type="Gene3D" id="1.25.40.10">
    <property type="entry name" value="Tetratricopeptide repeat domain"/>
    <property type="match status" value="1"/>
</dbReference>
<keyword evidence="2" id="KW-0808">Transferase</keyword>
<reference evidence="3 4" key="1">
    <citation type="submission" date="2019-11" db="EMBL/GenBank/DDBJ databases">
        <title>Novel species isolated from a subtropical stream in China.</title>
        <authorList>
            <person name="Lu H."/>
        </authorList>
    </citation>
    <scope>NUCLEOTIDE SEQUENCE [LARGE SCALE GENOMIC DNA]</scope>
    <source>
        <strain evidence="3 4">FT80W</strain>
    </source>
</reference>
<organism evidence="3 4">
    <name type="scientific">Duganella guangzhouensis</name>
    <dbReference type="NCBI Taxonomy" id="2666084"/>
    <lineage>
        <taxon>Bacteria</taxon>
        <taxon>Pseudomonadati</taxon>
        <taxon>Pseudomonadota</taxon>
        <taxon>Betaproteobacteria</taxon>
        <taxon>Burkholderiales</taxon>
        <taxon>Oxalobacteraceae</taxon>
        <taxon>Telluria group</taxon>
        <taxon>Duganella</taxon>
    </lineage>
</organism>
<protein>
    <submittedName>
        <fullName evidence="3">Tetratricopeptide repeat protein</fullName>
    </submittedName>
</protein>
<dbReference type="EMBL" id="WKJK01000003">
    <property type="protein sequence ID" value="MRW89636.1"/>
    <property type="molecule type" value="Genomic_DNA"/>
</dbReference>
<dbReference type="InterPro" id="IPR011990">
    <property type="entry name" value="TPR-like_helical_dom_sf"/>
</dbReference>
<dbReference type="InterPro" id="IPR038375">
    <property type="entry name" value="NDUFAF7_sf"/>
</dbReference>
<dbReference type="Proteomes" id="UP000433309">
    <property type="component" value="Unassembled WGS sequence"/>
</dbReference>
<dbReference type="InterPro" id="IPR029063">
    <property type="entry name" value="SAM-dependent_MTases_sf"/>
</dbReference>
<accession>A0A6I2KZE6</accession>
<dbReference type="Gene3D" id="3.40.50.12710">
    <property type="match status" value="1"/>
</dbReference>
<keyword evidence="1" id="KW-0489">Methyltransferase</keyword>